<feature type="transmembrane region" description="Helical" evidence="2">
    <location>
        <begin position="126"/>
        <end position="147"/>
    </location>
</feature>
<dbReference type="InterPro" id="IPR008979">
    <property type="entry name" value="Galactose-bd-like_sf"/>
</dbReference>
<dbReference type="SUPFAM" id="SSF49785">
    <property type="entry name" value="Galactose-binding domain-like"/>
    <property type="match status" value="1"/>
</dbReference>
<dbReference type="EMBL" id="BOPF01000001">
    <property type="protein sequence ID" value="GIJ43213.1"/>
    <property type="molecule type" value="Genomic_DNA"/>
</dbReference>
<dbReference type="AlphaFoldDB" id="A0A8J4DN52"/>
<feature type="region of interest" description="Disordered" evidence="1">
    <location>
        <begin position="42"/>
        <end position="77"/>
    </location>
</feature>
<evidence type="ECO:0000313" key="5">
    <source>
        <dbReference type="Proteomes" id="UP000619260"/>
    </source>
</evidence>
<dbReference type="NCBIfam" id="NF047619">
    <property type="entry name" value="NADase_discoid"/>
    <property type="match status" value="1"/>
</dbReference>
<keyword evidence="5" id="KW-1185">Reference proteome</keyword>
<dbReference type="InterPro" id="IPR057561">
    <property type="entry name" value="NADase_transloc"/>
</dbReference>
<comment type="caution">
    <text evidence="4">The sequence shown here is derived from an EMBL/GenBank/DDBJ whole genome shotgun (WGS) entry which is preliminary data.</text>
</comment>
<accession>A0A8J4DN52</accession>
<dbReference type="Proteomes" id="UP000619260">
    <property type="component" value="Unassembled WGS sequence"/>
</dbReference>
<organism evidence="4 5">
    <name type="scientific">Virgisporangium aliadipatigenens</name>
    <dbReference type="NCBI Taxonomy" id="741659"/>
    <lineage>
        <taxon>Bacteria</taxon>
        <taxon>Bacillati</taxon>
        <taxon>Actinomycetota</taxon>
        <taxon>Actinomycetes</taxon>
        <taxon>Micromonosporales</taxon>
        <taxon>Micromonosporaceae</taxon>
        <taxon>Virgisporangium</taxon>
    </lineage>
</organism>
<name>A0A8J4DN52_9ACTN</name>
<sequence>MVDEPSRRRPPSCPDCGGPVRIGEDRLCPRCGYPLMYLRLPEEERTSVTPPARLPGEQDSGPAPPAPALALAEEPPSTPDTISCPNCRYVNHADRTWCERCGYRLKALPPPPVVLPPPAPSNRWRIWVFAAVVVLAIASVATAFVLLRDDDPASPPPVAKSSAPTAIVRVPPNTIKVTATTAIPGDRYRPENTLDGANDTAWHSNGPALPNNNGQTLTFTFDKPVRLVRVTINNGFNRSPTDYTNNERIASAEIVTDAGTKQWQPKDTGDPQTLELDGAPTTKVQIVVRGVYPGTKYRDVTVSEAAFDELR</sequence>
<evidence type="ECO:0000313" key="4">
    <source>
        <dbReference type="EMBL" id="GIJ43213.1"/>
    </source>
</evidence>
<dbReference type="Gene3D" id="2.60.120.260">
    <property type="entry name" value="Galactose-binding domain-like"/>
    <property type="match status" value="1"/>
</dbReference>
<reference evidence="4" key="1">
    <citation type="submission" date="2021-01" db="EMBL/GenBank/DDBJ databases">
        <title>Whole genome shotgun sequence of Virgisporangium aliadipatigenens NBRC 105644.</title>
        <authorList>
            <person name="Komaki H."/>
            <person name="Tamura T."/>
        </authorList>
    </citation>
    <scope>NUCLEOTIDE SEQUENCE</scope>
    <source>
        <strain evidence="4">NBRC 105644</strain>
    </source>
</reference>
<gene>
    <name evidence="4" type="ORF">Val02_00990</name>
</gene>
<protein>
    <recommendedName>
        <fullName evidence="3">NAD glycohydrolase translocation F5/8 type C domain-containing protein</fullName>
    </recommendedName>
</protein>
<keyword evidence="2" id="KW-0812">Transmembrane</keyword>
<evidence type="ECO:0000259" key="3">
    <source>
        <dbReference type="Pfam" id="PF25302"/>
    </source>
</evidence>
<dbReference type="Pfam" id="PF25302">
    <property type="entry name" value="NADase_transloc"/>
    <property type="match status" value="1"/>
</dbReference>
<evidence type="ECO:0000256" key="2">
    <source>
        <dbReference type="SAM" id="Phobius"/>
    </source>
</evidence>
<proteinExistence type="predicted"/>
<feature type="domain" description="NAD glycohydrolase translocation F5/8 type C" evidence="3">
    <location>
        <begin position="177"/>
        <end position="308"/>
    </location>
</feature>
<evidence type="ECO:0000256" key="1">
    <source>
        <dbReference type="SAM" id="MobiDB-lite"/>
    </source>
</evidence>
<keyword evidence="2" id="KW-0472">Membrane</keyword>
<keyword evidence="2" id="KW-1133">Transmembrane helix</keyword>